<feature type="transmembrane region" description="Helical" evidence="9">
    <location>
        <begin position="274"/>
        <end position="292"/>
    </location>
</feature>
<evidence type="ECO:0000256" key="3">
    <source>
        <dbReference type="ARBA" id="ARBA00022449"/>
    </source>
</evidence>
<feature type="transmembrane region" description="Helical" evidence="9">
    <location>
        <begin position="34"/>
        <end position="52"/>
    </location>
</feature>
<feature type="transmembrane region" description="Helical" evidence="9">
    <location>
        <begin position="184"/>
        <end position="206"/>
    </location>
</feature>
<accession>A0A0W0WIA9</accession>
<feature type="transmembrane region" description="Helical" evidence="9">
    <location>
        <begin position="6"/>
        <end position="22"/>
    </location>
</feature>
<dbReference type="EMBL" id="LNYH01000015">
    <property type="protein sequence ID" value="KTD32075.1"/>
    <property type="molecule type" value="Genomic_DNA"/>
</dbReference>
<evidence type="ECO:0000256" key="2">
    <source>
        <dbReference type="ARBA" id="ARBA00022448"/>
    </source>
</evidence>
<evidence type="ECO:0000256" key="4">
    <source>
        <dbReference type="ARBA" id="ARBA00022475"/>
    </source>
</evidence>
<organism evidence="11 12">
    <name type="scientific">Legionella israelensis</name>
    <dbReference type="NCBI Taxonomy" id="454"/>
    <lineage>
        <taxon>Bacteria</taxon>
        <taxon>Pseudomonadati</taxon>
        <taxon>Pseudomonadota</taxon>
        <taxon>Gammaproteobacteria</taxon>
        <taxon>Legionellales</taxon>
        <taxon>Legionellaceae</taxon>
        <taxon>Legionella</taxon>
    </lineage>
</organism>
<dbReference type="STRING" id="454.Lisr_0492"/>
<dbReference type="NCBIfam" id="NF003716">
    <property type="entry name" value="PRK05326.1-3"/>
    <property type="match status" value="1"/>
</dbReference>
<sequence length="394" mass="42934">MQIPIEYIFISLSVLLILSVLGSKISEYIGVPSLLIFLLLGMLAGSEGLGGIDFDNALLGQSIGIAALVSILFSGGLDTDWKTIRPIAKEGIALSTIAVVLTALLVAGFSYYVTHLTFNESMLLGAIVSSTDAAAVFSILRSKGVHLKKELQAVIELESASNDPTAVLLTLGFIQIILVPTTTITHLFLMFIAQVAIGVLIGWFMGHHIPRLINKLSLGYEGLYPVLTIALVFLTYGITTVLHGNGFLAVYLTGLTMSGYKFKNKKKLILFHDGLTWLMQIIMFIALGLLVFPSKLLGYLSVDILLSFFLILVARPVSVFITLFYSKFQYKDLLMISWVGLRGAVPIILATFPLVAGIPQAETIFNHVFFIVLTSILIQGTLVPFIARVLHVEK</sequence>
<feature type="transmembrane region" description="Helical" evidence="9">
    <location>
        <begin position="368"/>
        <end position="390"/>
    </location>
</feature>
<evidence type="ECO:0000256" key="7">
    <source>
        <dbReference type="ARBA" id="ARBA00023065"/>
    </source>
</evidence>
<evidence type="ECO:0000313" key="11">
    <source>
        <dbReference type="EMBL" id="KTD32075.1"/>
    </source>
</evidence>
<keyword evidence="2" id="KW-0813">Transport</keyword>
<dbReference type="RefSeq" id="WP_058500879.1">
    <property type="nucleotide sequence ID" value="NZ_CAAAJA010000048.1"/>
</dbReference>
<dbReference type="OrthoDB" id="9810759at2"/>
<keyword evidence="12" id="KW-1185">Reference proteome</keyword>
<dbReference type="NCBIfam" id="NF003715">
    <property type="entry name" value="PRK05326.1-2"/>
    <property type="match status" value="1"/>
</dbReference>
<dbReference type="GO" id="GO:0015297">
    <property type="term" value="F:antiporter activity"/>
    <property type="evidence" value="ECO:0007669"/>
    <property type="project" value="UniProtKB-KW"/>
</dbReference>
<dbReference type="AlphaFoldDB" id="A0A0W0WIA9"/>
<keyword evidence="3" id="KW-0050">Antiport</keyword>
<dbReference type="GO" id="GO:0005886">
    <property type="term" value="C:plasma membrane"/>
    <property type="evidence" value="ECO:0007669"/>
    <property type="project" value="UniProtKB-SubCell"/>
</dbReference>
<dbReference type="InterPro" id="IPR038770">
    <property type="entry name" value="Na+/solute_symporter_sf"/>
</dbReference>
<evidence type="ECO:0000313" key="12">
    <source>
        <dbReference type="Proteomes" id="UP000054761"/>
    </source>
</evidence>
<feature type="domain" description="Cation/H+ exchanger transmembrane" evidence="10">
    <location>
        <begin position="17"/>
        <end position="387"/>
    </location>
</feature>
<evidence type="ECO:0000256" key="8">
    <source>
        <dbReference type="ARBA" id="ARBA00023136"/>
    </source>
</evidence>
<dbReference type="Proteomes" id="UP000054761">
    <property type="component" value="Unassembled WGS sequence"/>
</dbReference>
<keyword evidence="4" id="KW-1003">Cell membrane</keyword>
<proteinExistence type="predicted"/>
<reference evidence="11 12" key="1">
    <citation type="submission" date="2015-11" db="EMBL/GenBank/DDBJ databases">
        <title>Genomic analysis of 38 Legionella species identifies large and diverse effector repertoires.</title>
        <authorList>
            <person name="Burstein D."/>
            <person name="Amaro F."/>
            <person name="Zusman T."/>
            <person name="Lifshitz Z."/>
            <person name="Cohen O."/>
            <person name="Gilbert J.A."/>
            <person name="Pupko T."/>
            <person name="Shuman H.A."/>
            <person name="Segal G."/>
        </authorList>
    </citation>
    <scope>NUCLEOTIDE SEQUENCE [LARGE SCALE GENOMIC DNA]</scope>
    <source>
        <strain evidence="11 12">Bercovier 4</strain>
    </source>
</reference>
<evidence type="ECO:0000256" key="6">
    <source>
        <dbReference type="ARBA" id="ARBA00022989"/>
    </source>
</evidence>
<dbReference type="PANTHER" id="PTHR32507">
    <property type="entry name" value="NA(+)/H(+) ANTIPORTER 1"/>
    <property type="match status" value="1"/>
</dbReference>
<keyword evidence="5 9" id="KW-0812">Transmembrane</keyword>
<dbReference type="GO" id="GO:1902600">
    <property type="term" value="P:proton transmembrane transport"/>
    <property type="evidence" value="ECO:0007669"/>
    <property type="project" value="InterPro"/>
</dbReference>
<keyword evidence="8 9" id="KW-0472">Membrane</keyword>
<feature type="transmembrane region" description="Helical" evidence="9">
    <location>
        <begin position="91"/>
        <end position="111"/>
    </location>
</feature>
<keyword evidence="7" id="KW-0406">Ion transport</keyword>
<gene>
    <name evidence="11" type="ORF">Lisr_0492</name>
</gene>
<dbReference type="Gene3D" id="1.20.1530.20">
    <property type="match status" value="1"/>
</dbReference>
<comment type="subcellular location">
    <subcellularLocation>
        <location evidence="1">Cell membrane</location>
        <topology evidence="1">Multi-pass membrane protein</topology>
    </subcellularLocation>
</comment>
<dbReference type="PANTHER" id="PTHR32507:SF7">
    <property type="entry name" value="K(+)_H(+) ANTIPORTER NHAP2"/>
    <property type="match status" value="1"/>
</dbReference>
<comment type="caution">
    <text evidence="11">The sequence shown here is derived from an EMBL/GenBank/DDBJ whole genome shotgun (WGS) entry which is preliminary data.</text>
</comment>
<feature type="transmembrane region" description="Helical" evidence="9">
    <location>
        <begin position="123"/>
        <end position="140"/>
    </location>
</feature>
<feature type="transmembrane region" description="Helical" evidence="9">
    <location>
        <begin position="304"/>
        <end position="326"/>
    </location>
</feature>
<feature type="transmembrane region" description="Helical" evidence="9">
    <location>
        <begin position="58"/>
        <end position="79"/>
    </location>
</feature>
<keyword evidence="6 9" id="KW-1133">Transmembrane helix</keyword>
<evidence type="ECO:0000256" key="5">
    <source>
        <dbReference type="ARBA" id="ARBA00022692"/>
    </source>
</evidence>
<dbReference type="PATRIC" id="fig|454.4.peg.517"/>
<name>A0A0W0WIA9_9GAMM</name>
<dbReference type="Pfam" id="PF00999">
    <property type="entry name" value="Na_H_Exchanger"/>
    <property type="match status" value="1"/>
</dbReference>
<feature type="transmembrane region" description="Helical" evidence="9">
    <location>
        <begin position="333"/>
        <end position="356"/>
    </location>
</feature>
<evidence type="ECO:0000259" key="10">
    <source>
        <dbReference type="Pfam" id="PF00999"/>
    </source>
</evidence>
<feature type="transmembrane region" description="Helical" evidence="9">
    <location>
        <begin position="218"/>
        <end position="238"/>
    </location>
</feature>
<evidence type="ECO:0000256" key="1">
    <source>
        <dbReference type="ARBA" id="ARBA00004651"/>
    </source>
</evidence>
<evidence type="ECO:0000256" key="9">
    <source>
        <dbReference type="SAM" id="Phobius"/>
    </source>
</evidence>
<protein>
    <submittedName>
        <fullName evidence="11">Sodium/hydrogen exchanger</fullName>
    </submittedName>
</protein>
<dbReference type="InterPro" id="IPR006153">
    <property type="entry name" value="Cation/H_exchanger_TM"/>
</dbReference>